<dbReference type="EMBL" id="JAHDYS010000011">
    <property type="protein sequence ID" value="MBT1072593.1"/>
    <property type="molecule type" value="Genomic_DNA"/>
</dbReference>
<proteinExistence type="predicted"/>
<sequence length="374" mass="40771">MLSANLFLVLAILQMILVGCVGDIDVPQEEKPAVTNLTVIGLEKAQPVEVSYVDITVTDSVSKYHSFQYALDTEKTYSEGSWNMPITLTASSEGNHILYLKGVYSNGQSDAAMSINFTVRTLSKTGSGRYSGDSLVYYSNYSSMKINFVTYSGARNKGNLSGKLWVENAREFNMSGVSIDNQQWPSSVEALLTGTIAPESMRISGEGYYQCLNLKYLGTDLNKGSTSGDIRLYRDDIKKTLVASSNNMHAYNQTGLPDLQSVLTLYTFDNRYFYGHIRLINPSLKKVLSYDVKGDAGANGLVGDNNGIILSLTKPFGYIAKATPAPPQAGTGFVTVVSDAGTLRVNQMSLNLPGYAIYDSIPASISMRKTFPKL</sequence>
<gene>
    <name evidence="1" type="ORF">KJB30_12410</name>
</gene>
<dbReference type="RefSeq" id="WP_214299743.1">
    <property type="nucleotide sequence ID" value="NZ_JAHDYS010000011.1"/>
</dbReference>
<accession>A0ABS5UAD5</accession>
<reference evidence="1 2" key="1">
    <citation type="submission" date="2021-05" db="EMBL/GenBank/DDBJ databases">
        <title>The draft genome of Geobacter chapellei DSM 13688.</title>
        <authorList>
            <person name="Xu Z."/>
            <person name="Masuda Y."/>
            <person name="Itoh H."/>
            <person name="Senoo K."/>
        </authorList>
    </citation>
    <scope>NUCLEOTIDE SEQUENCE [LARGE SCALE GENOMIC DNA]</scope>
    <source>
        <strain evidence="1 2">DSM 13688</strain>
    </source>
</reference>
<evidence type="ECO:0000313" key="2">
    <source>
        <dbReference type="Proteomes" id="UP000784128"/>
    </source>
</evidence>
<evidence type="ECO:0000313" key="1">
    <source>
        <dbReference type="EMBL" id="MBT1072593.1"/>
    </source>
</evidence>
<dbReference type="Proteomes" id="UP000784128">
    <property type="component" value="Unassembled WGS sequence"/>
</dbReference>
<name>A0ABS5UAD5_9BACT</name>
<keyword evidence="2" id="KW-1185">Reference proteome</keyword>
<protein>
    <submittedName>
        <fullName evidence="1">Uncharacterized protein</fullName>
    </submittedName>
</protein>
<comment type="caution">
    <text evidence="1">The sequence shown here is derived from an EMBL/GenBank/DDBJ whole genome shotgun (WGS) entry which is preliminary data.</text>
</comment>
<organism evidence="1 2">
    <name type="scientific">Pelotalea chapellei</name>
    <dbReference type="NCBI Taxonomy" id="44671"/>
    <lineage>
        <taxon>Bacteria</taxon>
        <taxon>Pseudomonadati</taxon>
        <taxon>Thermodesulfobacteriota</taxon>
        <taxon>Desulfuromonadia</taxon>
        <taxon>Geobacterales</taxon>
        <taxon>Geobacteraceae</taxon>
        <taxon>Pelotalea</taxon>
    </lineage>
</organism>